<dbReference type="PANTHER" id="PTHR48200:SF1">
    <property type="entry name" value="AMINOTRANSFERASE-LIKE PLANT MOBILE DOMAIN-CONTAINING PROTEIN"/>
    <property type="match status" value="1"/>
</dbReference>
<organism evidence="2 3">
    <name type="scientific">Gossypium anomalum</name>
    <dbReference type="NCBI Taxonomy" id="47600"/>
    <lineage>
        <taxon>Eukaryota</taxon>
        <taxon>Viridiplantae</taxon>
        <taxon>Streptophyta</taxon>
        <taxon>Embryophyta</taxon>
        <taxon>Tracheophyta</taxon>
        <taxon>Spermatophyta</taxon>
        <taxon>Magnoliopsida</taxon>
        <taxon>eudicotyledons</taxon>
        <taxon>Gunneridae</taxon>
        <taxon>Pentapetalae</taxon>
        <taxon>rosids</taxon>
        <taxon>malvids</taxon>
        <taxon>Malvales</taxon>
        <taxon>Malvaceae</taxon>
        <taxon>Malvoideae</taxon>
        <taxon>Gossypium</taxon>
    </lineage>
</organism>
<proteinExistence type="predicted"/>
<evidence type="ECO:0000313" key="3">
    <source>
        <dbReference type="Proteomes" id="UP000701853"/>
    </source>
</evidence>
<comment type="caution">
    <text evidence="2">The sequence shown here is derived from an EMBL/GenBank/DDBJ whole genome shotgun (WGS) entry which is preliminary data.</text>
</comment>
<dbReference type="Proteomes" id="UP000701853">
    <property type="component" value="Chromosome 4"/>
</dbReference>
<dbReference type="AlphaFoldDB" id="A0A8J6D6S2"/>
<keyword evidence="3" id="KW-1185">Reference proteome</keyword>
<accession>A0A8J6D6S2</accession>
<dbReference type="EMBL" id="JAHUZN010000004">
    <property type="protein sequence ID" value="KAG8497121.1"/>
    <property type="molecule type" value="Genomic_DNA"/>
</dbReference>
<reference evidence="2 3" key="1">
    <citation type="journal article" date="2021" name="bioRxiv">
        <title>The Gossypium anomalum genome as a resource for cotton improvement and evolutionary analysis of hybrid incompatibility.</title>
        <authorList>
            <person name="Grover C.E."/>
            <person name="Yuan D."/>
            <person name="Arick M.A."/>
            <person name="Miller E.R."/>
            <person name="Hu G."/>
            <person name="Peterson D.G."/>
            <person name="Wendel J.F."/>
            <person name="Udall J.A."/>
        </authorList>
    </citation>
    <scope>NUCLEOTIDE SEQUENCE [LARGE SCALE GENOMIC DNA]</scope>
    <source>
        <strain evidence="2">JFW-Udall</strain>
        <tissue evidence="2">Leaf</tissue>
    </source>
</reference>
<dbReference type="OrthoDB" id="996936at2759"/>
<evidence type="ECO:0000313" key="2">
    <source>
        <dbReference type="EMBL" id="KAG8497121.1"/>
    </source>
</evidence>
<dbReference type="InterPro" id="IPR056647">
    <property type="entry name" value="DUF7745"/>
</dbReference>
<sequence>MENGLLDRVEDNANVHLWSEQTQLVKENSLAMGYVSEQSDYIRITQDNQHELKEIWDQWGSEAKQLFYNNHGDLQYLLNLGIDENLFRAITQYWNLVYSCFTFGKADLVPVVEEYSILWQVDKVYSRADCIPTFVRKLMNVIGRGSELKWKEQEGKGAVLEFLPLPPLVRLNVVSNQSRIGYEEDCSTPYDKAYYRN</sequence>
<feature type="domain" description="DUF7745" evidence="1">
    <location>
        <begin position="53"/>
        <end position="121"/>
    </location>
</feature>
<dbReference type="PANTHER" id="PTHR48200">
    <property type="entry name" value="PROTEIN, PUTATIVE-RELATED"/>
    <property type="match status" value="1"/>
</dbReference>
<name>A0A8J6D6S2_9ROSI</name>
<protein>
    <recommendedName>
        <fullName evidence="1">DUF7745 domain-containing protein</fullName>
    </recommendedName>
</protein>
<dbReference type="Pfam" id="PF24924">
    <property type="entry name" value="DUF7745"/>
    <property type="match status" value="1"/>
</dbReference>
<gene>
    <name evidence="2" type="ORF">CXB51_008270</name>
</gene>
<evidence type="ECO:0000259" key="1">
    <source>
        <dbReference type="Pfam" id="PF24924"/>
    </source>
</evidence>